<organism evidence="1 2">
    <name type="scientific">Candidatus Fischerbacteria bacterium RBG_13_37_8</name>
    <dbReference type="NCBI Taxonomy" id="1817863"/>
    <lineage>
        <taxon>Bacteria</taxon>
        <taxon>Candidatus Fischeribacteriota</taxon>
    </lineage>
</organism>
<dbReference type="AlphaFoldDB" id="A0A1F5VNP4"/>
<protein>
    <recommendedName>
        <fullName evidence="3">Steroid 5-alpha reductase C-terminal domain-containing protein</fullName>
    </recommendedName>
</protein>
<dbReference type="PANTHER" id="PTHR43847:SF1">
    <property type="entry name" value="BLL3993 PROTEIN"/>
    <property type="match status" value="1"/>
</dbReference>
<dbReference type="Proteomes" id="UP000178943">
    <property type="component" value="Unassembled WGS sequence"/>
</dbReference>
<dbReference type="InterPro" id="IPR052527">
    <property type="entry name" value="Metal_cation-efflux_comp"/>
</dbReference>
<dbReference type="PANTHER" id="PTHR43847">
    <property type="entry name" value="BLL3993 PROTEIN"/>
    <property type="match status" value="1"/>
</dbReference>
<gene>
    <name evidence="1" type="ORF">A2Y62_14500</name>
</gene>
<accession>A0A1F5VNP4</accession>
<evidence type="ECO:0008006" key="3">
    <source>
        <dbReference type="Google" id="ProtNLM"/>
    </source>
</evidence>
<dbReference type="Gene3D" id="1.20.120.1630">
    <property type="match status" value="1"/>
</dbReference>
<proteinExistence type="predicted"/>
<comment type="caution">
    <text evidence="1">The sequence shown here is derived from an EMBL/GenBank/DDBJ whole genome shotgun (WGS) entry which is preliminary data.</text>
</comment>
<dbReference type="EMBL" id="MFGW01000122">
    <property type="protein sequence ID" value="OGF65026.1"/>
    <property type="molecule type" value="Genomic_DNA"/>
</dbReference>
<dbReference type="STRING" id="1817863.A2Y62_14500"/>
<evidence type="ECO:0000313" key="1">
    <source>
        <dbReference type="EMBL" id="OGF65026.1"/>
    </source>
</evidence>
<name>A0A1F5VNP4_9BACT</name>
<reference evidence="1 2" key="1">
    <citation type="journal article" date="2016" name="Nat. Commun.">
        <title>Thousands of microbial genomes shed light on interconnected biogeochemical processes in an aquifer system.</title>
        <authorList>
            <person name="Anantharaman K."/>
            <person name="Brown C.T."/>
            <person name="Hug L.A."/>
            <person name="Sharon I."/>
            <person name="Castelle C.J."/>
            <person name="Probst A.J."/>
            <person name="Thomas B.C."/>
            <person name="Singh A."/>
            <person name="Wilkins M.J."/>
            <person name="Karaoz U."/>
            <person name="Brodie E.L."/>
            <person name="Williams K.H."/>
            <person name="Hubbard S.S."/>
            <person name="Banfield J.F."/>
        </authorList>
    </citation>
    <scope>NUCLEOTIDE SEQUENCE [LARGE SCALE GENOMIC DNA]</scope>
</reference>
<evidence type="ECO:0000313" key="2">
    <source>
        <dbReference type="Proteomes" id="UP000178943"/>
    </source>
</evidence>
<sequence length="211" mass="25098">MEKLKQFFHKHHQWIINVVLFICIGQYIYRETEIYQIFKNLKFIDITFFTCNIIFLLLILIRRNYRKVDTSWTHWLVATASFFSSMFFMKSHVTVSQTVHSVANGINALAIIVNLIALLSLGRSFGIVPALRIIKTRGAYRVIRHLMYVSDILLKTPILLIYFSVYNLAIYLFSVILYILRAHFEEQILQNDSEYNAYMQKVKYRFIPFIY</sequence>